<keyword evidence="6" id="KW-0449">Lipoprotein</keyword>
<evidence type="ECO:0000256" key="6">
    <source>
        <dbReference type="ARBA" id="ARBA00023288"/>
    </source>
</evidence>
<dbReference type="PANTHER" id="PTHR23055:SF178">
    <property type="entry name" value="NEUROCALCIN HOMOLOG"/>
    <property type="match status" value="1"/>
</dbReference>
<dbReference type="SUPFAM" id="SSF47473">
    <property type="entry name" value="EF-hand"/>
    <property type="match status" value="1"/>
</dbReference>
<proteinExistence type="inferred from homology"/>
<dbReference type="Proteomes" id="UP000019132">
    <property type="component" value="Unassembled WGS sequence"/>
</dbReference>
<name>K3X2U7_GLOUD</name>
<dbReference type="InParanoid" id="K3X2U7"/>
<dbReference type="VEuPathDB" id="FungiDB:PYU1_G011520"/>
<dbReference type="CDD" id="cd00051">
    <property type="entry name" value="EFh"/>
    <property type="match status" value="1"/>
</dbReference>
<evidence type="ECO:0000313" key="9">
    <source>
        <dbReference type="Proteomes" id="UP000019132"/>
    </source>
</evidence>
<dbReference type="PRINTS" id="PR00450">
    <property type="entry name" value="RECOVERIN"/>
</dbReference>
<keyword evidence="9" id="KW-1185">Reference proteome</keyword>
<protein>
    <recommendedName>
        <fullName evidence="7">EF-hand domain-containing protein</fullName>
    </recommendedName>
</protein>
<dbReference type="PROSITE" id="PS00018">
    <property type="entry name" value="EF_HAND_1"/>
    <property type="match status" value="2"/>
</dbReference>
<feature type="domain" description="EF-hand" evidence="7">
    <location>
        <begin position="97"/>
        <end position="132"/>
    </location>
</feature>
<dbReference type="Pfam" id="PF13499">
    <property type="entry name" value="EF-hand_7"/>
    <property type="match status" value="1"/>
</dbReference>
<dbReference type="AlphaFoldDB" id="K3X2U7"/>
<evidence type="ECO:0000256" key="4">
    <source>
        <dbReference type="ARBA" id="ARBA00022737"/>
    </source>
</evidence>
<keyword evidence="4" id="KW-0677">Repeat</keyword>
<organism evidence="8 9">
    <name type="scientific">Globisporangium ultimum (strain ATCC 200006 / CBS 805.95 / DAOM BR144)</name>
    <name type="common">Pythium ultimum</name>
    <dbReference type="NCBI Taxonomy" id="431595"/>
    <lineage>
        <taxon>Eukaryota</taxon>
        <taxon>Sar</taxon>
        <taxon>Stramenopiles</taxon>
        <taxon>Oomycota</taxon>
        <taxon>Peronosporomycetes</taxon>
        <taxon>Pythiales</taxon>
        <taxon>Pythiaceae</taxon>
        <taxon>Globisporangium</taxon>
    </lineage>
</organism>
<evidence type="ECO:0000256" key="1">
    <source>
        <dbReference type="ARBA" id="ARBA00006049"/>
    </source>
</evidence>
<dbReference type="InterPro" id="IPR011992">
    <property type="entry name" value="EF-hand-dom_pair"/>
</dbReference>
<dbReference type="InterPro" id="IPR028846">
    <property type="entry name" value="Recoverin"/>
</dbReference>
<reference evidence="9" key="1">
    <citation type="journal article" date="2010" name="Genome Biol.">
        <title>Genome sequence of the necrotrophic plant pathogen Pythium ultimum reveals original pathogenicity mechanisms and effector repertoire.</title>
        <authorList>
            <person name="Levesque C.A."/>
            <person name="Brouwer H."/>
            <person name="Cano L."/>
            <person name="Hamilton J.P."/>
            <person name="Holt C."/>
            <person name="Huitema E."/>
            <person name="Raffaele S."/>
            <person name="Robideau G.P."/>
            <person name="Thines M."/>
            <person name="Win J."/>
            <person name="Zerillo M.M."/>
            <person name="Beakes G.W."/>
            <person name="Boore J.L."/>
            <person name="Busam D."/>
            <person name="Dumas B."/>
            <person name="Ferriera S."/>
            <person name="Fuerstenberg S.I."/>
            <person name="Gachon C.M."/>
            <person name="Gaulin E."/>
            <person name="Govers F."/>
            <person name="Grenville-Briggs L."/>
            <person name="Horner N."/>
            <person name="Hostetler J."/>
            <person name="Jiang R.H."/>
            <person name="Johnson J."/>
            <person name="Krajaejun T."/>
            <person name="Lin H."/>
            <person name="Meijer H.J."/>
            <person name="Moore B."/>
            <person name="Morris P."/>
            <person name="Phuntmart V."/>
            <person name="Puiu D."/>
            <person name="Shetty J."/>
            <person name="Stajich J.E."/>
            <person name="Tripathy S."/>
            <person name="Wawra S."/>
            <person name="van West P."/>
            <person name="Whitty B.R."/>
            <person name="Coutinho P.M."/>
            <person name="Henrissat B."/>
            <person name="Martin F."/>
            <person name="Thomas P.D."/>
            <person name="Tyler B.M."/>
            <person name="De Vries R.P."/>
            <person name="Kamoun S."/>
            <person name="Yandell M."/>
            <person name="Tisserat N."/>
            <person name="Buell C.R."/>
        </authorList>
    </citation>
    <scope>NUCLEOTIDE SEQUENCE</scope>
    <source>
        <strain evidence="9">DAOM:BR144</strain>
    </source>
</reference>
<dbReference type="SUPFAM" id="SSF50729">
    <property type="entry name" value="PH domain-like"/>
    <property type="match status" value="1"/>
</dbReference>
<keyword evidence="3" id="KW-0479">Metal-binding</keyword>
<dbReference type="eggNOG" id="KOG0034">
    <property type="taxonomic scope" value="Eukaryota"/>
</dbReference>
<dbReference type="PANTHER" id="PTHR23055">
    <property type="entry name" value="CALCIUM BINDING PROTEINS"/>
    <property type="match status" value="1"/>
</dbReference>
<dbReference type="STRING" id="431595.K3X2U7"/>
<evidence type="ECO:0000259" key="7">
    <source>
        <dbReference type="PROSITE" id="PS50222"/>
    </source>
</evidence>
<evidence type="ECO:0000256" key="5">
    <source>
        <dbReference type="ARBA" id="ARBA00022837"/>
    </source>
</evidence>
<dbReference type="EMBL" id="GL376571">
    <property type="status" value="NOT_ANNOTATED_CDS"/>
    <property type="molecule type" value="Genomic_DNA"/>
</dbReference>
<dbReference type="HOGENOM" id="CLU_742885_0_0_1"/>
<reference evidence="9" key="2">
    <citation type="submission" date="2010-04" db="EMBL/GenBank/DDBJ databases">
        <authorList>
            <person name="Buell R."/>
            <person name="Hamilton J."/>
            <person name="Hostetler J."/>
        </authorList>
    </citation>
    <scope>NUCLEOTIDE SEQUENCE [LARGE SCALE GENOMIC DNA]</scope>
    <source>
        <strain evidence="9">DAOM:BR144</strain>
    </source>
</reference>
<dbReference type="InterPro" id="IPR018247">
    <property type="entry name" value="EF_Hand_1_Ca_BS"/>
</dbReference>
<reference evidence="8" key="3">
    <citation type="submission" date="2015-02" db="UniProtKB">
        <authorList>
            <consortium name="EnsemblProtists"/>
        </authorList>
    </citation>
    <scope>IDENTIFICATION</scope>
    <source>
        <strain evidence="8">DAOM BR144</strain>
    </source>
</reference>
<dbReference type="Gene3D" id="1.10.238.10">
    <property type="entry name" value="EF-hand"/>
    <property type="match status" value="1"/>
</dbReference>
<keyword evidence="2" id="KW-0519">Myristate</keyword>
<accession>K3X2U7</accession>
<dbReference type="GO" id="GO:0005509">
    <property type="term" value="F:calcium ion binding"/>
    <property type="evidence" value="ECO:0007669"/>
    <property type="project" value="InterPro"/>
</dbReference>
<dbReference type="EnsemblProtists" id="PYU1_T011546">
    <property type="protein sequence ID" value="PYU1_T011546"/>
    <property type="gene ID" value="PYU1_G011520"/>
</dbReference>
<evidence type="ECO:0000313" key="8">
    <source>
        <dbReference type="EnsemblProtists" id="PYU1_T011546"/>
    </source>
</evidence>
<evidence type="ECO:0000256" key="2">
    <source>
        <dbReference type="ARBA" id="ARBA00022707"/>
    </source>
</evidence>
<comment type="similarity">
    <text evidence="1">Belongs to the recoverin family.</text>
</comment>
<dbReference type="InterPro" id="IPR002048">
    <property type="entry name" value="EF_hand_dom"/>
</dbReference>
<dbReference type="PROSITE" id="PS50222">
    <property type="entry name" value="EF_HAND_2"/>
    <property type="match status" value="1"/>
</dbReference>
<sequence>MGNSVLSREFSARRLSVEEREAMKKFGDEEMHLLRETFKGLANSSNGYAVDKETFLKCFPMPGLLGERLFEVIDKDRSDSIGYNEFLHGVAILFRGSRKEKLKFIFDLYDLSRSGSISRHELVTMLHQFPESALELIKSKDEPAHPDRQSRNNMHDDIEALVNLAFPTPESANSRLTFEQFCEWCEATPGITDFVMSVLPAEEPPNLPVSPVDGIVVHPISDNLEIRKRRNSLKTLTVTRSCPRMNQLVDASNRKDLEKTRQLLQEAKQTCGSIESVASKIQLALTEVDKMLAGINSGSPVAAMSGSGSSSRGKLMQMGSDSAGIDEFVCDDGETMVGDLWKRGSRLRQMIKRHYVLQGNFLYYYA</sequence>
<evidence type="ECO:0000256" key="3">
    <source>
        <dbReference type="ARBA" id="ARBA00022723"/>
    </source>
</evidence>
<keyword evidence="5" id="KW-0106">Calcium</keyword>
<dbReference type="SMART" id="SM00054">
    <property type="entry name" value="EFh"/>
    <property type="match status" value="2"/>
</dbReference>